<dbReference type="InterPro" id="IPR000719">
    <property type="entry name" value="Prot_kinase_dom"/>
</dbReference>
<dbReference type="PROSITE" id="PS50011">
    <property type="entry name" value="PROTEIN_KINASE_DOM"/>
    <property type="match status" value="1"/>
</dbReference>
<feature type="compositionally biased region" description="Polar residues" evidence="2">
    <location>
        <begin position="584"/>
        <end position="593"/>
    </location>
</feature>
<evidence type="ECO:0000256" key="2">
    <source>
        <dbReference type="SAM" id="MobiDB-lite"/>
    </source>
</evidence>
<proteinExistence type="predicted"/>
<dbReference type="InterPro" id="IPR011009">
    <property type="entry name" value="Kinase-like_dom_sf"/>
</dbReference>
<dbReference type="PANTHER" id="PTHR24359:SF1">
    <property type="entry name" value="INHIBITOR OF NUCLEAR FACTOR KAPPA-B KINASE EPSILON SUBUNIT HOMOLOG 1-RELATED"/>
    <property type="match status" value="1"/>
</dbReference>
<dbReference type="GO" id="GO:0005524">
    <property type="term" value="F:ATP binding"/>
    <property type="evidence" value="ECO:0007669"/>
    <property type="project" value="UniProtKB-UniRule"/>
</dbReference>
<feature type="domain" description="Protein kinase" evidence="3">
    <location>
        <begin position="103"/>
        <end position="473"/>
    </location>
</feature>
<evidence type="ECO:0000256" key="1">
    <source>
        <dbReference type="PROSITE-ProRule" id="PRU10141"/>
    </source>
</evidence>
<dbReference type="Pfam" id="PF01636">
    <property type="entry name" value="APH"/>
    <property type="match status" value="1"/>
</dbReference>
<reference evidence="4" key="1">
    <citation type="submission" date="2021-02" db="EMBL/GenBank/DDBJ databases">
        <authorList>
            <person name="Dougan E. K."/>
            <person name="Rhodes N."/>
            <person name="Thang M."/>
            <person name="Chan C."/>
        </authorList>
    </citation>
    <scope>NUCLEOTIDE SEQUENCE</scope>
</reference>
<dbReference type="OrthoDB" id="418152at2759"/>
<dbReference type="InterPro" id="IPR002575">
    <property type="entry name" value="Aminoglycoside_PTrfase"/>
</dbReference>
<keyword evidence="1" id="KW-0547">Nucleotide-binding</keyword>
<gene>
    <name evidence="4" type="ORF">SNEC2469_LOCUS7350</name>
</gene>
<feature type="compositionally biased region" description="Polar residues" evidence="2">
    <location>
        <begin position="530"/>
        <end position="577"/>
    </location>
</feature>
<keyword evidence="1" id="KW-0067">ATP-binding</keyword>
<organism evidence="4 5">
    <name type="scientific">Symbiodinium necroappetens</name>
    <dbReference type="NCBI Taxonomy" id="1628268"/>
    <lineage>
        <taxon>Eukaryota</taxon>
        <taxon>Sar</taxon>
        <taxon>Alveolata</taxon>
        <taxon>Dinophyceae</taxon>
        <taxon>Suessiales</taxon>
        <taxon>Symbiodiniaceae</taxon>
        <taxon>Symbiodinium</taxon>
    </lineage>
</organism>
<dbReference type="SUPFAM" id="SSF56112">
    <property type="entry name" value="Protein kinase-like (PK-like)"/>
    <property type="match status" value="1"/>
</dbReference>
<keyword evidence="5" id="KW-1185">Reference proteome</keyword>
<accession>A0A812N4M1</accession>
<evidence type="ECO:0000259" key="3">
    <source>
        <dbReference type="PROSITE" id="PS50011"/>
    </source>
</evidence>
<dbReference type="Gene3D" id="3.30.200.20">
    <property type="entry name" value="Phosphorylase Kinase, domain 1"/>
    <property type="match status" value="1"/>
</dbReference>
<dbReference type="PANTHER" id="PTHR24359">
    <property type="entry name" value="SERINE/THREONINE-PROTEIN KINASE SBK1"/>
    <property type="match status" value="1"/>
</dbReference>
<protein>
    <recommendedName>
        <fullName evidence="3">Protein kinase domain-containing protein</fullName>
    </recommendedName>
</protein>
<sequence length="721" mass="78690">MPWCQVQTLPTSRSVVVEAGRSVQSPGLQDAASLRNAQSLVTAADDRLVQSTGASLGTNSFKGHVPVAAAESTPHRVSGEQMTGERPVTLREGIVVRIAERRFRISEPLGTGSYGVVWCARNEDAKESKEEFAIKEIFCRSQVELKNALFEGNILARLGGNFPTAAGKLSSTPSLSSRIPSMAAEETESLGSKGWRVRLAMSRLAGEPLALVLRCHKQASLEALPAKDALRLLAEPCRIASELLAQLGPALQELSRVVYHRDVNPRNILVDHVSTPGQTSFGLVDFGMAVDTHKWLGTPKGSSGSFGSSTEEDGAWRHVEVGGDCRYWPLSSWIMFMRGPQDLHPGSPLRAEYQTGLDLHALGVTALQVFMEMSPLLPAELTGSAEHRHLLQTFRSLQNAWYRYWEDVSTFWASLMKCFSSGGNWMVLKSSCIEAGLDNVLSGRLSDLRGTLEEMGSASMRLADSQVCEQMVLLVRTLLTLLSNADEQRRAQQRPSELPKQQARILQPQHVQNRQHLPHEQKPGCKIGPPQQQVIGSSLKQAPQQQGWLQNRPQAGSHNESTNQQEPYRSTLPSDRISTVRGLQENSTRTPRSSWPHALANTGSSLTVRCAESSDISTTLVGTLASAPRQRSLSPLFRRPRSGNQSPSQYIGPVWTKTSTPEGVRLASGYNTYSTITSPALAAEHWSGAHAKIASHGNSWAVQSRSIPCAANSGEGHFRNA</sequence>
<dbReference type="EMBL" id="CAJNJA010012520">
    <property type="protein sequence ID" value="CAE7298504.1"/>
    <property type="molecule type" value="Genomic_DNA"/>
</dbReference>
<evidence type="ECO:0000313" key="4">
    <source>
        <dbReference type="EMBL" id="CAE7298504.1"/>
    </source>
</evidence>
<feature type="region of interest" description="Disordered" evidence="2">
    <location>
        <begin position="512"/>
        <end position="600"/>
    </location>
</feature>
<name>A0A812N4M1_9DINO</name>
<dbReference type="AlphaFoldDB" id="A0A812N4M1"/>
<dbReference type="Proteomes" id="UP000601435">
    <property type="component" value="Unassembled WGS sequence"/>
</dbReference>
<dbReference type="GO" id="GO:0004674">
    <property type="term" value="F:protein serine/threonine kinase activity"/>
    <property type="evidence" value="ECO:0007669"/>
    <property type="project" value="TreeGrafter"/>
</dbReference>
<feature type="binding site" evidence="1">
    <location>
        <position position="135"/>
    </location>
    <ligand>
        <name>ATP</name>
        <dbReference type="ChEBI" id="CHEBI:30616"/>
    </ligand>
</feature>
<dbReference type="PROSITE" id="PS00107">
    <property type="entry name" value="PROTEIN_KINASE_ATP"/>
    <property type="match status" value="1"/>
</dbReference>
<evidence type="ECO:0000313" key="5">
    <source>
        <dbReference type="Proteomes" id="UP000601435"/>
    </source>
</evidence>
<dbReference type="SMART" id="SM00220">
    <property type="entry name" value="S_TKc"/>
    <property type="match status" value="1"/>
</dbReference>
<dbReference type="InterPro" id="IPR017441">
    <property type="entry name" value="Protein_kinase_ATP_BS"/>
</dbReference>
<comment type="caution">
    <text evidence="4">The sequence shown here is derived from an EMBL/GenBank/DDBJ whole genome shotgun (WGS) entry which is preliminary data.</text>
</comment>
<dbReference type="Gene3D" id="1.10.510.10">
    <property type="entry name" value="Transferase(Phosphotransferase) domain 1"/>
    <property type="match status" value="1"/>
</dbReference>